<accession>A0AA38G8B2</accession>
<dbReference type="Proteomes" id="UP000824469">
    <property type="component" value="Unassembled WGS sequence"/>
</dbReference>
<feature type="transmembrane region" description="Helical" evidence="1">
    <location>
        <begin position="20"/>
        <end position="51"/>
    </location>
</feature>
<keyword evidence="1" id="KW-0812">Transmembrane</keyword>
<feature type="non-terminal residue" evidence="2">
    <location>
        <position position="66"/>
    </location>
</feature>
<keyword evidence="1" id="KW-0472">Membrane</keyword>
<evidence type="ECO:0000313" key="3">
    <source>
        <dbReference type="Proteomes" id="UP000824469"/>
    </source>
</evidence>
<keyword evidence="1" id="KW-1133">Transmembrane helix</keyword>
<proteinExistence type="predicted"/>
<protein>
    <submittedName>
        <fullName evidence="2">Uncharacterized protein</fullName>
    </submittedName>
</protein>
<reference evidence="2 3" key="1">
    <citation type="journal article" date="2021" name="Nat. Plants">
        <title>The Taxus genome provides insights into paclitaxel biosynthesis.</title>
        <authorList>
            <person name="Xiong X."/>
            <person name="Gou J."/>
            <person name="Liao Q."/>
            <person name="Li Y."/>
            <person name="Zhou Q."/>
            <person name="Bi G."/>
            <person name="Li C."/>
            <person name="Du R."/>
            <person name="Wang X."/>
            <person name="Sun T."/>
            <person name="Guo L."/>
            <person name="Liang H."/>
            <person name="Lu P."/>
            <person name="Wu Y."/>
            <person name="Zhang Z."/>
            <person name="Ro D.K."/>
            <person name="Shang Y."/>
            <person name="Huang S."/>
            <person name="Yan J."/>
        </authorList>
    </citation>
    <scope>NUCLEOTIDE SEQUENCE [LARGE SCALE GENOMIC DNA]</scope>
    <source>
        <strain evidence="2">Ta-2019</strain>
    </source>
</reference>
<dbReference type="GO" id="GO:0033619">
    <property type="term" value="P:membrane protein proteolysis"/>
    <property type="evidence" value="ECO:0007669"/>
    <property type="project" value="TreeGrafter"/>
</dbReference>
<dbReference type="PANTHER" id="PTHR12174">
    <property type="entry name" value="SIGNAL PEPTIDE PEPTIDASE"/>
    <property type="match status" value="1"/>
</dbReference>
<gene>
    <name evidence="2" type="ORF">KI387_020408</name>
</gene>
<dbReference type="GO" id="GO:0098554">
    <property type="term" value="C:cytoplasmic side of endoplasmic reticulum membrane"/>
    <property type="evidence" value="ECO:0007669"/>
    <property type="project" value="TreeGrafter"/>
</dbReference>
<dbReference type="GO" id="GO:0098553">
    <property type="term" value="C:lumenal side of endoplasmic reticulum membrane"/>
    <property type="evidence" value="ECO:0007669"/>
    <property type="project" value="TreeGrafter"/>
</dbReference>
<dbReference type="OMA" id="YIRVPFF"/>
<comment type="caution">
    <text evidence="2">The sequence shown here is derived from an EMBL/GenBank/DDBJ whole genome shotgun (WGS) entry which is preliminary data.</text>
</comment>
<dbReference type="InterPro" id="IPR007369">
    <property type="entry name" value="Peptidase_A22B_SPP"/>
</dbReference>
<organism evidence="2 3">
    <name type="scientific">Taxus chinensis</name>
    <name type="common">Chinese yew</name>
    <name type="synonym">Taxus wallichiana var. chinensis</name>
    <dbReference type="NCBI Taxonomy" id="29808"/>
    <lineage>
        <taxon>Eukaryota</taxon>
        <taxon>Viridiplantae</taxon>
        <taxon>Streptophyta</taxon>
        <taxon>Embryophyta</taxon>
        <taxon>Tracheophyta</taxon>
        <taxon>Spermatophyta</taxon>
        <taxon>Pinopsida</taxon>
        <taxon>Pinidae</taxon>
        <taxon>Conifers II</taxon>
        <taxon>Cupressales</taxon>
        <taxon>Taxaceae</taxon>
        <taxon>Taxus</taxon>
    </lineage>
</organism>
<dbReference type="EMBL" id="JAHRHJ020000004">
    <property type="protein sequence ID" value="KAH9318639.1"/>
    <property type="molecule type" value="Genomic_DNA"/>
</dbReference>
<dbReference type="PANTHER" id="PTHR12174:SF102">
    <property type="entry name" value="SIGNAL PEPTIDE PEPTIDASE-LIKE 4"/>
    <property type="match status" value="1"/>
</dbReference>
<evidence type="ECO:0000256" key="1">
    <source>
        <dbReference type="SAM" id="Phobius"/>
    </source>
</evidence>
<dbReference type="GO" id="GO:0030660">
    <property type="term" value="C:Golgi-associated vesicle membrane"/>
    <property type="evidence" value="ECO:0007669"/>
    <property type="project" value="TreeGrafter"/>
</dbReference>
<sequence length="66" mass="7363">GLQTCLVALLSRWFSRLGGLYIRVPFFGAVSALTLAVLPFCITFAVVWAVYRRISFAWIGQDILVV</sequence>
<keyword evidence="3" id="KW-1185">Reference proteome</keyword>
<dbReference type="GO" id="GO:0005765">
    <property type="term" value="C:lysosomal membrane"/>
    <property type="evidence" value="ECO:0007669"/>
    <property type="project" value="TreeGrafter"/>
</dbReference>
<dbReference type="Pfam" id="PF04258">
    <property type="entry name" value="Peptidase_A22B"/>
    <property type="match status" value="1"/>
</dbReference>
<evidence type="ECO:0000313" key="2">
    <source>
        <dbReference type="EMBL" id="KAH9318639.1"/>
    </source>
</evidence>
<dbReference type="AlphaFoldDB" id="A0AA38G8B2"/>
<name>A0AA38G8B2_TAXCH</name>
<dbReference type="GO" id="GO:0042500">
    <property type="term" value="F:aspartic endopeptidase activity, intramembrane cleaving"/>
    <property type="evidence" value="ECO:0007669"/>
    <property type="project" value="InterPro"/>
</dbReference>